<evidence type="ECO:0000313" key="11">
    <source>
        <dbReference type="EMBL" id="RZI46162.1"/>
    </source>
</evidence>
<feature type="transmembrane region" description="Helical" evidence="9">
    <location>
        <begin position="28"/>
        <end position="55"/>
    </location>
</feature>
<dbReference type="RefSeq" id="WP_130153915.1">
    <property type="nucleotide sequence ID" value="NZ_SCFB01000005.1"/>
</dbReference>
<feature type="transmembrane region" description="Helical" evidence="9">
    <location>
        <begin position="170"/>
        <end position="189"/>
    </location>
</feature>
<evidence type="ECO:0000256" key="1">
    <source>
        <dbReference type="ARBA" id="ARBA00004651"/>
    </source>
</evidence>
<sequence>MIDLEPNLIQAQQFLRKWLSRYPYSLSFVLGAAASLAFAPLHLFFILIPCFLGLLTVLENKTIKQTFLMGWMFGWGHFSGGLYWIYFAFETANLTYFGPLAVVGLAGLMAIFPGLVCFLTALWSCPPLQKVWLFSALWALMEWLRSYLFTGFPWNLMGYTWTLTMLQSTAWIGVYGLSFLTVLAASALYSRSLKMTLSMVFVMAGLWVGGHYRLTHTPTLEHEDINLRLVQASIPQRMKWLPQERVKNLLLYQSLSQLAAERPLKAVIWPEAAVTIPLNQNPSLIDGLKTSISKDGVLITGGIRVIYEPNDTPVVYNCLYILDDQGIITDSYDKYHLTPFGEYAPFKSLIGIEKLTHGAFDYQGGAQLRVLSSAHLPPFQPLICYEGIFPQLVLGPRFKAQWLLSLTNDTWFGQSFGPYQHLAIVRVRAIEHGVPLIRAANNGVSAVVDPCGRVLQRLELNQIGYIDFALPKALVNPTFYSQWREIPFILMILVGLCVPFLGCNPHRRRSFKSLF</sequence>
<keyword evidence="12" id="KW-1185">Reference proteome</keyword>
<dbReference type="AlphaFoldDB" id="A0A4Q7DHH2"/>
<dbReference type="NCBIfam" id="TIGR00546">
    <property type="entry name" value="lnt"/>
    <property type="match status" value="1"/>
</dbReference>
<evidence type="ECO:0000256" key="7">
    <source>
        <dbReference type="ARBA" id="ARBA00023136"/>
    </source>
</evidence>
<dbReference type="InterPro" id="IPR045378">
    <property type="entry name" value="LNT_N"/>
</dbReference>
<dbReference type="PANTHER" id="PTHR38686:SF1">
    <property type="entry name" value="APOLIPOPROTEIN N-ACYLTRANSFERASE"/>
    <property type="match status" value="1"/>
</dbReference>
<comment type="pathway">
    <text evidence="9">Protein modification; lipoprotein biosynthesis (N-acyl transfer).</text>
</comment>
<dbReference type="GO" id="GO:0042158">
    <property type="term" value="P:lipoprotein biosynthetic process"/>
    <property type="evidence" value="ECO:0007669"/>
    <property type="project" value="UniProtKB-UniRule"/>
</dbReference>
<evidence type="ECO:0000256" key="3">
    <source>
        <dbReference type="ARBA" id="ARBA00022475"/>
    </source>
</evidence>
<dbReference type="EC" id="2.3.1.269" evidence="9"/>
<comment type="subcellular location">
    <subcellularLocation>
        <location evidence="1 9">Cell membrane</location>
        <topology evidence="1 9">Multi-pass membrane protein</topology>
    </subcellularLocation>
</comment>
<evidence type="ECO:0000256" key="5">
    <source>
        <dbReference type="ARBA" id="ARBA00022692"/>
    </source>
</evidence>
<proteinExistence type="inferred from homology"/>
<evidence type="ECO:0000256" key="9">
    <source>
        <dbReference type="HAMAP-Rule" id="MF_01148"/>
    </source>
</evidence>
<dbReference type="InterPro" id="IPR036526">
    <property type="entry name" value="C-N_Hydrolase_sf"/>
</dbReference>
<dbReference type="GO" id="GO:0005886">
    <property type="term" value="C:plasma membrane"/>
    <property type="evidence" value="ECO:0007669"/>
    <property type="project" value="UniProtKB-SubCell"/>
</dbReference>
<dbReference type="InterPro" id="IPR003010">
    <property type="entry name" value="C-N_Hydrolase"/>
</dbReference>
<feature type="transmembrane region" description="Helical" evidence="9">
    <location>
        <begin position="101"/>
        <end position="124"/>
    </location>
</feature>
<protein>
    <recommendedName>
        <fullName evidence="9">Apolipoprotein N-acyltransferase</fullName>
        <shortName evidence="9">ALP N-acyltransferase</shortName>
        <ecNumber evidence="9">2.3.1.269</ecNumber>
    </recommendedName>
</protein>
<dbReference type="SUPFAM" id="SSF56317">
    <property type="entry name" value="Carbon-nitrogen hydrolase"/>
    <property type="match status" value="1"/>
</dbReference>
<comment type="catalytic activity">
    <reaction evidence="9">
        <text>N-terminal S-1,2-diacyl-sn-glyceryl-L-cysteinyl-[lipoprotein] + a glycerophospholipid = N-acyl-S-1,2-diacyl-sn-glyceryl-L-cysteinyl-[lipoprotein] + a 2-acyl-sn-glycero-3-phospholipid + H(+)</text>
        <dbReference type="Rhea" id="RHEA:48228"/>
        <dbReference type="Rhea" id="RHEA-COMP:14681"/>
        <dbReference type="Rhea" id="RHEA-COMP:14684"/>
        <dbReference type="ChEBI" id="CHEBI:15378"/>
        <dbReference type="ChEBI" id="CHEBI:136912"/>
        <dbReference type="ChEBI" id="CHEBI:140656"/>
        <dbReference type="ChEBI" id="CHEBI:140657"/>
        <dbReference type="ChEBI" id="CHEBI:140660"/>
        <dbReference type="EC" id="2.3.1.269"/>
    </reaction>
</comment>
<evidence type="ECO:0000256" key="2">
    <source>
        <dbReference type="ARBA" id="ARBA00010065"/>
    </source>
</evidence>
<keyword evidence="11" id="KW-0449">Lipoprotein</keyword>
<comment type="caution">
    <text evidence="11">The sequence shown here is derived from an EMBL/GenBank/DDBJ whole genome shotgun (WGS) entry which is preliminary data.</text>
</comment>
<feature type="domain" description="CN hydrolase" evidence="10">
    <location>
        <begin position="230"/>
        <end position="472"/>
    </location>
</feature>
<keyword evidence="8 9" id="KW-0012">Acyltransferase</keyword>
<organism evidence="11 12">
    <name type="scientific">Candidatus Finniella inopinata</name>
    <dbReference type="NCBI Taxonomy" id="1696036"/>
    <lineage>
        <taxon>Bacteria</taxon>
        <taxon>Pseudomonadati</taxon>
        <taxon>Pseudomonadota</taxon>
        <taxon>Alphaproteobacteria</taxon>
        <taxon>Holosporales</taxon>
        <taxon>Candidatus Paracaedibacteraceae</taxon>
        <taxon>Candidatus Finniella</taxon>
    </lineage>
</organism>
<comment type="function">
    <text evidence="9">Catalyzes the phospholipid dependent N-acylation of the N-terminal cysteine of apolipoprotein, the last step in lipoprotein maturation.</text>
</comment>
<feature type="transmembrane region" description="Helical" evidence="9">
    <location>
        <begin position="67"/>
        <end position="89"/>
    </location>
</feature>
<accession>A0A4Q7DHH2</accession>
<keyword evidence="4 9" id="KW-0808">Transferase</keyword>
<dbReference type="CDD" id="cd07571">
    <property type="entry name" value="ALP_N-acyl_transferase"/>
    <property type="match status" value="1"/>
</dbReference>
<comment type="similarity">
    <text evidence="2 9">Belongs to the CN hydrolase family. Apolipoprotein N-acyltransferase subfamily.</text>
</comment>
<keyword evidence="3 9" id="KW-1003">Cell membrane</keyword>
<gene>
    <name evidence="9 11" type="primary">lnt</name>
    <name evidence="11" type="ORF">EQU50_04295</name>
</gene>
<reference evidence="11 12" key="1">
    <citation type="submission" date="2018-10" db="EMBL/GenBank/DDBJ databases">
        <title>An updated phylogeny of the Alphaproteobacteria reveals that the parasitic Rickettsiales and Holosporales have independent origins.</title>
        <authorList>
            <person name="Munoz-Gomez S.A."/>
            <person name="Hess S."/>
            <person name="Burger G."/>
            <person name="Lang B.F."/>
            <person name="Susko E."/>
            <person name="Slamovits C.H."/>
            <person name="Roger A.J."/>
        </authorList>
    </citation>
    <scope>NUCLEOTIDE SEQUENCE [LARGE SCALE GENOMIC DNA]</scope>
    <source>
        <strain evidence="11">HOLO01</strain>
    </source>
</reference>
<dbReference type="Pfam" id="PF00795">
    <property type="entry name" value="CN_hydrolase"/>
    <property type="match status" value="1"/>
</dbReference>
<name>A0A4Q7DHH2_9PROT</name>
<feature type="transmembrane region" description="Helical" evidence="9">
    <location>
        <begin position="131"/>
        <end position="150"/>
    </location>
</feature>
<dbReference type="InterPro" id="IPR004563">
    <property type="entry name" value="Apolipo_AcylTrfase"/>
</dbReference>
<keyword evidence="7 9" id="KW-0472">Membrane</keyword>
<feature type="transmembrane region" description="Helical" evidence="9">
    <location>
        <begin position="486"/>
        <end position="503"/>
    </location>
</feature>
<keyword evidence="6 9" id="KW-1133">Transmembrane helix</keyword>
<evidence type="ECO:0000256" key="4">
    <source>
        <dbReference type="ARBA" id="ARBA00022679"/>
    </source>
</evidence>
<feature type="transmembrane region" description="Helical" evidence="9">
    <location>
        <begin position="196"/>
        <end position="214"/>
    </location>
</feature>
<evidence type="ECO:0000259" key="10">
    <source>
        <dbReference type="PROSITE" id="PS50263"/>
    </source>
</evidence>
<keyword evidence="5 9" id="KW-0812">Transmembrane</keyword>
<dbReference type="EMBL" id="SCFB01000005">
    <property type="protein sequence ID" value="RZI46162.1"/>
    <property type="molecule type" value="Genomic_DNA"/>
</dbReference>
<dbReference type="HAMAP" id="MF_01148">
    <property type="entry name" value="Lnt"/>
    <property type="match status" value="1"/>
</dbReference>
<evidence type="ECO:0000256" key="8">
    <source>
        <dbReference type="ARBA" id="ARBA00023315"/>
    </source>
</evidence>
<dbReference type="Gene3D" id="3.60.110.10">
    <property type="entry name" value="Carbon-nitrogen hydrolase"/>
    <property type="match status" value="1"/>
</dbReference>
<dbReference type="Proteomes" id="UP000293550">
    <property type="component" value="Unassembled WGS sequence"/>
</dbReference>
<dbReference type="PANTHER" id="PTHR38686">
    <property type="entry name" value="APOLIPOPROTEIN N-ACYLTRANSFERASE"/>
    <property type="match status" value="1"/>
</dbReference>
<dbReference type="UniPathway" id="UPA00666"/>
<dbReference type="OrthoDB" id="9804277at2"/>
<evidence type="ECO:0000256" key="6">
    <source>
        <dbReference type="ARBA" id="ARBA00022989"/>
    </source>
</evidence>
<dbReference type="GO" id="GO:0016410">
    <property type="term" value="F:N-acyltransferase activity"/>
    <property type="evidence" value="ECO:0007669"/>
    <property type="project" value="UniProtKB-UniRule"/>
</dbReference>
<dbReference type="PROSITE" id="PS50263">
    <property type="entry name" value="CN_HYDROLASE"/>
    <property type="match status" value="1"/>
</dbReference>
<evidence type="ECO:0000313" key="12">
    <source>
        <dbReference type="Proteomes" id="UP000293550"/>
    </source>
</evidence>
<dbReference type="Pfam" id="PF20154">
    <property type="entry name" value="LNT_N"/>
    <property type="match status" value="1"/>
</dbReference>